<feature type="compositionally biased region" description="Basic and acidic residues" evidence="1">
    <location>
        <begin position="507"/>
        <end position="525"/>
    </location>
</feature>
<dbReference type="PANTHER" id="PTHR21636:SF2">
    <property type="entry name" value="PROTEIN DOK-7"/>
    <property type="match status" value="1"/>
</dbReference>
<dbReference type="EMBL" id="JACTAM010000007">
    <property type="protein sequence ID" value="KAI2662108.1"/>
    <property type="molecule type" value="Genomic_DNA"/>
</dbReference>
<dbReference type="InterPro" id="IPR011993">
    <property type="entry name" value="PH-like_dom_sf"/>
</dbReference>
<keyword evidence="4" id="KW-1185">Reference proteome</keyword>
<dbReference type="PANTHER" id="PTHR21636">
    <property type="entry name" value="PROTEIN DOK-7"/>
    <property type="match status" value="1"/>
</dbReference>
<feature type="compositionally biased region" description="Polar residues" evidence="1">
    <location>
        <begin position="398"/>
        <end position="407"/>
    </location>
</feature>
<sequence>MSDTVIAEGAVKIRDGKKVRKPWCVWAELEEPLAGSAQTLTGRRSVHHDQSLHNTNEKNSTPACVRCSVFECVQITGRQKAGKCVFVSDCVVLYVYKERGVKERNSVTLEHICGLEACVGTDGVPFILSILCLSQTAMLGFDSKEALQSWDLRLRYCLGEVHSFSVSVLPGTKLESGPATLHLCNNVLVIAKDLPAVIIGHWNLLDLRRYGPVNNGFVFEGGTRCGYWAGVFFLSCAEGEQISFLFDCITLTRVSIHIGPANQSASHLLLTNQNSSLTPILRRQPSISAASVQDRLKHEAEELERRLSLLSHSTASSSRFCSSMAGDDRSISGSSDTSDTSQSDCSISSRPAPWSDLVLPGSAESSHPQTSRTGSQVEEKLQVSIDPVRSRKLKESGRQNSSDSGIATGSHSSYTGSFSSYSGSLDAAGPGEEYGTLLNLSAPAVPEKHLCTCSSCPVHEYQIPSSLPYLYDTPRSLLEISRHSSTSQDETGLLEPCAESPSQSDSELDKGEESQTRDGLIKGEESEGLSSSKSCCDWAICSGTFPPHPAGTLLPTAPAPDDHSATPAAGVIEPPTNQEPVEIRDSSLTNQNAWKPSSERSQTSEEKRSEVYDSSLSDLLSHYSPAARSDRSSVYEAMSASRHTVLYENCVQCWRGEGSCRLLRPTPPSRDVFVQEQRRNISESICSSTVSLQRIPEEDNRDRIKAEKGRMDPAYEIMDSRSSDRNPEEERSRYELMTGSQKISPHLNEALTDRLKGDTVTYVNIPTSPTSKKQLHYMELELQESSATIRGKSSSKYAQIDITATEAAHRAGSQHALGREEGLQRLEQQRKRRGLPPAEERSTLLWTN</sequence>
<feature type="region of interest" description="Disordered" evidence="1">
    <location>
        <begin position="552"/>
        <end position="615"/>
    </location>
</feature>
<feature type="compositionally biased region" description="Low complexity" evidence="1">
    <location>
        <begin position="331"/>
        <end position="350"/>
    </location>
</feature>
<dbReference type="Pfam" id="PF02174">
    <property type="entry name" value="IRS"/>
    <property type="match status" value="1"/>
</dbReference>
<feature type="region of interest" description="Disordered" evidence="1">
    <location>
        <begin position="483"/>
        <end position="531"/>
    </location>
</feature>
<evidence type="ECO:0000313" key="3">
    <source>
        <dbReference type="EMBL" id="KAI2662108.1"/>
    </source>
</evidence>
<dbReference type="SUPFAM" id="SSF50729">
    <property type="entry name" value="PH domain-like"/>
    <property type="match status" value="1"/>
</dbReference>
<dbReference type="Gene3D" id="2.30.29.30">
    <property type="entry name" value="Pleckstrin-homology domain (PH domain)/Phosphotyrosine-binding domain (PTB)"/>
    <property type="match status" value="2"/>
</dbReference>
<feature type="region of interest" description="Disordered" evidence="1">
    <location>
        <begin position="326"/>
        <end position="413"/>
    </location>
</feature>
<feature type="region of interest" description="Disordered" evidence="1">
    <location>
        <begin position="699"/>
        <end position="731"/>
    </location>
</feature>
<feature type="compositionally biased region" description="Polar residues" evidence="1">
    <location>
        <begin position="586"/>
        <end position="601"/>
    </location>
</feature>
<comment type="caution">
    <text evidence="3">The sequence shown here is derived from an EMBL/GenBank/DDBJ whole genome shotgun (WGS) entry which is preliminary data.</text>
</comment>
<protein>
    <submittedName>
        <fullName evidence="3">Protein Dok-7</fullName>
    </submittedName>
</protein>
<evidence type="ECO:0000259" key="2">
    <source>
        <dbReference type="Pfam" id="PF02174"/>
    </source>
</evidence>
<feature type="region of interest" description="Disordered" evidence="1">
    <location>
        <begin position="808"/>
        <end position="848"/>
    </location>
</feature>
<feature type="compositionally biased region" description="Polar residues" evidence="1">
    <location>
        <begin position="363"/>
        <end position="376"/>
    </location>
</feature>
<feature type="domain" description="IRS-type PTB" evidence="2">
    <location>
        <begin position="176"/>
        <end position="245"/>
    </location>
</feature>
<reference evidence="3 4" key="1">
    <citation type="submission" date="2022-01" db="EMBL/GenBank/DDBJ databases">
        <title>A high-quality chromosome-level genome assembly of rohu carp, Labeo rohita.</title>
        <authorList>
            <person name="Arick M.A. II"/>
            <person name="Hsu C.-Y."/>
            <person name="Magbanua Z."/>
            <person name="Pechanova O."/>
            <person name="Grover C."/>
            <person name="Miller E."/>
            <person name="Thrash A."/>
            <person name="Ezzel L."/>
            <person name="Alam S."/>
            <person name="Benzie J."/>
            <person name="Hamilton M."/>
            <person name="Karsi A."/>
            <person name="Lawrence M.L."/>
            <person name="Peterson D.G."/>
        </authorList>
    </citation>
    <scope>NUCLEOTIDE SEQUENCE [LARGE SCALE GENOMIC DNA]</scope>
    <source>
        <strain evidence="4">BAU-BD-2019</strain>
        <tissue evidence="3">Blood</tissue>
    </source>
</reference>
<accession>A0ABQ8MGW2</accession>
<evidence type="ECO:0000256" key="1">
    <source>
        <dbReference type="SAM" id="MobiDB-lite"/>
    </source>
</evidence>
<dbReference type="SMART" id="SM01244">
    <property type="entry name" value="IRS"/>
    <property type="match status" value="1"/>
</dbReference>
<gene>
    <name evidence="3" type="ORF">H4Q32_000874</name>
</gene>
<proteinExistence type="predicted"/>
<dbReference type="InterPro" id="IPR037746">
    <property type="entry name" value="Dok-7"/>
</dbReference>
<dbReference type="InterPro" id="IPR002404">
    <property type="entry name" value="IRS_PTB"/>
</dbReference>
<dbReference type="Proteomes" id="UP000830375">
    <property type="component" value="Unassembled WGS sequence"/>
</dbReference>
<feature type="compositionally biased region" description="Basic and acidic residues" evidence="1">
    <location>
        <begin position="602"/>
        <end position="611"/>
    </location>
</feature>
<name>A0ABQ8MGW2_LABRO</name>
<feature type="compositionally biased region" description="Basic and acidic residues" evidence="1">
    <location>
        <begin position="817"/>
        <end position="829"/>
    </location>
</feature>
<organism evidence="3 4">
    <name type="scientific">Labeo rohita</name>
    <name type="common">Indian major carp</name>
    <name type="synonym">Cyprinus rohita</name>
    <dbReference type="NCBI Taxonomy" id="84645"/>
    <lineage>
        <taxon>Eukaryota</taxon>
        <taxon>Metazoa</taxon>
        <taxon>Chordata</taxon>
        <taxon>Craniata</taxon>
        <taxon>Vertebrata</taxon>
        <taxon>Euteleostomi</taxon>
        <taxon>Actinopterygii</taxon>
        <taxon>Neopterygii</taxon>
        <taxon>Teleostei</taxon>
        <taxon>Ostariophysi</taxon>
        <taxon>Cypriniformes</taxon>
        <taxon>Cyprinidae</taxon>
        <taxon>Labeoninae</taxon>
        <taxon>Labeonini</taxon>
        <taxon>Labeo</taxon>
    </lineage>
</organism>
<evidence type="ECO:0000313" key="4">
    <source>
        <dbReference type="Proteomes" id="UP000830375"/>
    </source>
</evidence>